<feature type="signal peptide" evidence="8">
    <location>
        <begin position="1"/>
        <end position="26"/>
    </location>
</feature>
<proteinExistence type="inferred from homology"/>
<evidence type="ECO:0000256" key="7">
    <source>
        <dbReference type="ARBA" id="ARBA00023288"/>
    </source>
</evidence>
<evidence type="ECO:0000256" key="8">
    <source>
        <dbReference type="RuleBase" id="RU362097"/>
    </source>
</evidence>
<name>A0A109LB51_PSEFL</name>
<evidence type="ECO:0000313" key="11">
    <source>
        <dbReference type="Proteomes" id="UP000063434"/>
    </source>
</evidence>
<keyword evidence="3 8" id="KW-0812">Transmembrane</keyword>
<dbReference type="GO" id="GO:0009279">
    <property type="term" value="C:cell outer membrane"/>
    <property type="evidence" value="ECO:0007669"/>
    <property type="project" value="UniProtKB-SubCell"/>
</dbReference>
<keyword evidence="7 8" id="KW-0449">Lipoprotein</keyword>
<keyword evidence="9" id="KW-0175">Coiled coil</keyword>
<dbReference type="InterPro" id="IPR010131">
    <property type="entry name" value="MdtP/NodT-like"/>
</dbReference>
<evidence type="ECO:0000256" key="2">
    <source>
        <dbReference type="ARBA" id="ARBA00022452"/>
    </source>
</evidence>
<keyword evidence="8" id="KW-0732">Signal</keyword>
<evidence type="ECO:0000256" key="9">
    <source>
        <dbReference type="SAM" id="Coils"/>
    </source>
</evidence>
<organism evidence="10 11">
    <name type="scientific">Pseudomonas fluorescens</name>
    <dbReference type="NCBI Taxonomy" id="294"/>
    <lineage>
        <taxon>Bacteria</taxon>
        <taxon>Pseudomonadati</taxon>
        <taxon>Pseudomonadota</taxon>
        <taxon>Gammaproteobacteria</taxon>
        <taxon>Pseudomonadales</taxon>
        <taxon>Pseudomonadaceae</taxon>
        <taxon>Pseudomonas</taxon>
    </lineage>
</organism>
<comment type="similarity">
    <text evidence="1 8">Belongs to the outer membrane factor (OMF) (TC 1.B.17) family.</text>
</comment>
<dbReference type="SUPFAM" id="SSF56954">
    <property type="entry name" value="Outer membrane efflux proteins (OEP)"/>
    <property type="match status" value="1"/>
</dbReference>
<evidence type="ECO:0000256" key="1">
    <source>
        <dbReference type="ARBA" id="ARBA00007613"/>
    </source>
</evidence>
<evidence type="ECO:0000256" key="3">
    <source>
        <dbReference type="ARBA" id="ARBA00022692"/>
    </source>
</evidence>
<dbReference type="Pfam" id="PF02321">
    <property type="entry name" value="OEP"/>
    <property type="match status" value="2"/>
</dbReference>
<dbReference type="NCBIfam" id="TIGR01845">
    <property type="entry name" value="outer_NodT"/>
    <property type="match status" value="1"/>
</dbReference>
<reference evidence="10 11" key="1">
    <citation type="submission" date="2015-05" db="EMBL/GenBank/DDBJ databases">
        <title>A genomic and transcriptomic approach to investigate the blue pigment phenotype in Pseudomonas fluorescens.</title>
        <authorList>
            <person name="Andreani N.A."/>
            <person name="Cardazzo B."/>
        </authorList>
    </citation>
    <scope>NUCLEOTIDE SEQUENCE [LARGE SCALE GENOMIC DNA]</scope>
    <source>
        <strain evidence="10 11">Ps_40</strain>
    </source>
</reference>
<gene>
    <name evidence="10" type="primary">oprM_1</name>
    <name evidence="10" type="ORF">PFL603g_00081</name>
</gene>
<keyword evidence="4 8" id="KW-0472">Membrane</keyword>
<accession>A0A109LB51</accession>
<protein>
    <submittedName>
        <fullName evidence="10">Outer membrane protein OprM</fullName>
    </submittedName>
</protein>
<dbReference type="Gene3D" id="1.20.1600.10">
    <property type="entry name" value="Outer membrane efflux proteins (OEP)"/>
    <property type="match status" value="1"/>
</dbReference>
<comment type="subcellular location">
    <subcellularLocation>
        <location evidence="8">Cell outer membrane</location>
        <topology evidence="8">Lipid-anchor</topology>
    </subcellularLocation>
</comment>
<dbReference type="PATRIC" id="fig|294.195.peg.84"/>
<sequence>MSRSASCPWQHLALATLVALAGCAPAKAPAPTQSKVFPPSQWRGQTQAPAPVSAQWWQAFNDPVLSQLVDEALTHNNDVLTAVARVEEARQQIGLAHSALLPTLDGTLSAQTTRNLGLTGVTHTRSVQPEIQVAYELDLWGRLRNLDKAAQLQYQATRTDLDNIHLSVASTVARAYITLLSLDTQLKVTRDTAASRRDALIVAQDRANEGYTSQLELTQAQSEYESAQQMIPQLEQSIRQQENAIRLLTGTLPGYVSRGSLFQNVVPPSVPGMLPAELLRRRPDIQQAELMVAASDYNLEARRDEYLPQVQLSAGFGRLYVNALDFDPVKVWDLGASVLAPIYSAGRLEAQVGVATAQRDQAAYNYRAVALNAFGEVENSLSAVKRFEEQIEWTRTRIHTLGRSLDIAQDRYQGGYSSYLEVLDAQRNLFNTELAAIQVRESQLNNVISLFQALGGGWPGSNLNQAATAARDAN</sequence>
<evidence type="ECO:0000256" key="4">
    <source>
        <dbReference type="ARBA" id="ARBA00023136"/>
    </source>
</evidence>
<dbReference type="InterPro" id="IPR003423">
    <property type="entry name" value="OMP_efflux"/>
</dbReference>
<keyword evidence="2 8" id="KW-1134">Transmembrane beta strand</keyword>
<dbReference type="EMBL" id="LCYC01000002">
    <property type="protein sequence ID" value="KWV84255.1"/>
    <property type="molecule type" value="Genomic_DNA"/>
</dbReference>
<comment type="caution">
    <text evidence="10">The sequence shown here is derived from an EMBL/GenBank/DDBJ whole genome shotgun (WGS) entry which is preliminary data.</text>
</comment>
<evidence type="ECO:0000256" key="5">
    <source>
        <dbReference type="ARBA" id="ARBA00023139"/>
    </source>
</evidence>
<feature type="coiled-coil region" evidence="9">
    <location>
        <begin position="217"/>
        <end position="244"/>
    </location>
</feature>
<keyword evidence="6" id="KW-0998">Cell outer membrane</keyword>
<dbReference type="PROSITE" id="PS51257">
    <property type="entry name" value="PROKAR_LIPOPROTEIN"/>
    <property type="match status" value="1"/>
</dbReference>
<dbReference type="PANTHER" id="PTHR30203">
    <property type="entry name" value="OUTER MEMBRANE CATION EFFLUX PROTEIN"/>
    <property type="match status" value="1"/>
</dbReference>
<dbReference type="AlphaFoldDB" id="A0A109LB51"/>
<dbReference type="Gene3D" id="2.20.200.10">
    <property type="entry name" value="Outer membrane efflux proteins (OEP)"/>
    <property type="match status" value="1"/>
</dbReference>
<dbReference type="RefSeq" id="WP_057023563.1">
    <property type="nucleotide sequence ID" value="NZ_LCYC01000002.1"/>
</dbReference>
<evidence type="ECO:0000256" key="6">
    <source>
        <dbReference type="ARBA" id="ARBA00023237"/>
    </source>
</evidence>
<dbReference type="GO" id="GO:0015562">
    <property type="term" value="F:efflux transmembrane transporter activity"/>
    <property type="evidence" value="ECO:0007669"/>
    <property type="project" value="InterPro"/>
</dbReference>
<dbReference type="Proteomes" id="UP000063434">
    <property type="component" value="Unassembled WGS sequence"/>
</dbReference>
<feature type="chain" id="PRO_5006989856" evidence="8">
    <location>
        <begin position="27"/>
        <end position="474"/>
    </location>
</feature>
<evidence type="ECO:0000313" key="10">
    <source>
        <dbReference type="EMBL" id="KWV84255.1"/>
    </source>
</evidence>
<keyword evidence="5 8" id="KW-0564">Palmitate</keyword>